<sequence length="72" mass="8361">MVLPIGIAKLVAPLFEVYYSLKKQTPLFTKYSLYTLSSNANFSNEKAKEKLGFKNRNMKETIKDTVEWINKK</sequence>
<evidence type="ECO:0000313" key="1">
    <source>
        <dbReference type="EMBL" id="EKC45893.1"/>
    </source>
</evidence>
<accession>K1RKD4</accession>
<protein>
    <submittedName>
        <fullName evidence="1">Dihydroflavonol 4-reductase</fullName>
    </submittedName>
</protein>
<comment type="caution">
    <text evidence="1">The sequence shown here is derived from an EMBL/GenBank/DDBJ whole genome shotgun (WGS) entry which is preliminary data.</text>
</comment>
<reference evidence="1" key="1">
    <citation type="journal article" date="2013" name="Environ. Microbiol.">
        <title>Microbiota from the distal guts of lean and obese adolescents exhibit partial functional redundancy besides clear differences in community structure.</title>
        <authorList>
            <person name="Ferrer M."/>
            <person name="Ruiz A."/>
            <person name="Lanza F."/>
            <person name="Haange S.B."/>
            <person name="Oberbach A."/>
            <person name="Till H."/>
            <person name="Bargiela R."/>
            <person name="Campoy C."/>
            <person name="Segura M.T."/>
            <person name="Richter M."/>
            <person name="von Bergen M."/>
            <person name="Seifert J."/>
            <person name="Suarez A."/>
        </authorList>
    </citation>
    <scope>NUCLEOTIDE SEQUENCE</scope>
</reference>
<gene>
    <name evidence="1" type="ORF">OBE_16608</name>
</gene>
<proteinExistence type="predicted"/>
<dbReference type="AlphaFoldDB" id="K1RKD4"/>
<dbReference type="Gene3D" id="3.40.50.720">
    <property type="entry name" value="NAD(P)-binding Rossmann-like Domain"/>
    <property type="match status" value="1"/>
</dbReference>
<name>K1RKD4_9ZZZZ</name>
<dbReference type="EMBL" id="AJWZ01011252">
    <property type="protein sequence ID" value="EKC45893.1"/>
    <property type="molecule type" value="Genomic_DNA"/>
</dbReference>
<organism evidence="1">
    <name type="scientific">human gut metagenome</name>
    <dbReference type="NCBI Taxonomy" id="408170"/>
    <lineage>
        <taxon>unclassified sequences</taxon>
        <taxon>metagenomes</taxon>
        <taxon>organismal metagenomes</taxon>
    </lineage>
</organism>